<dbReference type="Proteomes" id="UP000248606">
    <property type="component" value="Unassembled WGS sequence"/>
</dbReference>
<dbReference type="RefSeq" id="WP_290595701.1">
    <property type="nucleotide sequence ID" value="NZ_CAKZIO010000004.1"/>
</dbReference>
<feature type="transmembrane region" description="Helical" evidence="1">
    <location>
        <begin position="84"/>
        <end position="117"/>
    </location>
</feature>
<protein>
    <recommendedName>
        <fullName evidence="2">DUF4190 domain-containing protein</fullName>
    </recommendedName>
</protein>
<dbReference type="InterPro" id="IPR025241">
    <property type="entry name" value="DUF4190"/>
</dbReference>
<sequence length="137" mass="14668">MYYNDPYANGNYGNGTYPSYPQGPYSNNGYTPYPNGHKPTNSLAIAAFILSMMQFFTVITVIPAIICGHIALRQIKQDGSEGRGLAIAALIISYIFLALIVIGTILFFVLGGIALTVGSNDGSYAMALASFAPLIQF</sequence>
<dbReference type="Pfam" id="PF13828">
    <property type="entry name" value="DUF4190"/>
    <property type="match status" value="1"/>
</dbReference>
<keyword evidence="1" id="KW-1133">Transmembrane helix</keyword>
<gene>
    <name evidence="3" type="ORF">DI579_06870</name>
</gene>
<dbReference type="EMBL" id="QFOZ01000013">
    <property type="protein sequence ID" value="PZP88304.1"/>
    <property type="molecule type" value="Genomic_DNA"/>
</dbReference>
<dbReference type="AlphaFoldDB" id="A0A2W5ID17"/>
<feature type="domain" description="DUF4190" evidence="2">
    <location>
        <begin position="43"/>
        <end position="102"/>
    </location>
</feature>
<evidence type="ECO:0000256" key="1">
    <source>
        <dbReference type="SAM" id="Phobius"/>
    </source>
</evidence>
<keyword evidence="1" id="KW-0812">Transmembrane</keyword>
<organism evidence="3 4">
    <name type="scientific">Lawsonella clevelandensis</name>
    <dbReference type="NCBI Taxonomy" id="1528099"/>
    <lineage>
        <taxon>Bacteria</taxon>
        <taxon>Bacillati</taxon>
        <taxon>Actinomycetota</taxon>
        <taxon>Actinomycetes</taxon>
        <taxon>Mycobacteriales</taxon>
        <taxon>Lawsonellaceae</taxon>
        <taxon>Lawsonella</taxon>
    </lineage>
</organism>
<accession>A0A2W5ID17</accession>
<evidence type="ECO:0000313" key="3">
    <source>
        <dbReference type="EMBL" id="PZP88304.1"/>
    </source>
</evidence>
<proteinExistence type="predicted"/>
<evidence type="ECO:0000259" key="2">
    <source>
        <dbReference type="Pfam" id="PF13828"/>
    </source>
</evidence>
<evidence type="ECO:0000313" key="4">
    <source>
        <dbReference type="Proteomes" id="UP000248606"/>
    </source>
</evidence>
<reference evidence="3 4" key="1">
    <citation type="submission" date="2017-08" db="EMBL/GenBank/DDBJ databases">
        <title>Infants hospitalized years apart are colonized by the same room-sourced microbial strains.</title>
        <authorList>
            <person name="Brooks B."/>
            <person name="Olm M.R."/>
            <person name="Firek B.A."/>
            <person name="Baker R."/>
            <person name="Thomas B.C."/>
            <person name="Morowitz M.J."/>
            <person name="Banfield J.F."/>
        </authorList>
    </citation>
    <scope>NUCLEOTIDE SEQUENCE [LARGE SCALE GENOMIC DNA]</scope>
    <source>
        <strain evidence="3">S2_006_000_R1_57</strain>
    </source>
</reference>
<keyword evidence="1" id="KW-0472">Membrane</keyword>
<feature type="transmembrane region" description="Helical" evidence="1">
    <location>
        <begin position="43"/>
        <end position="72"/>
    </location>
</feature>
<name>A0A2W5ID17_9ACTN</name>
<comment type="caution">
    <text evidence="3">The sequence shown here is derived from an EMBL/GenBank/DDBJ whole genome shotgun (WGS) entry which is preliminary data.</text>
</comment>